<dbReference type="WBParaSite" id="GPUH_0000014101-mRNA-1">
    <property type="protein sequence ID" value="GPUH_0000014101-mRNA-1"/>
    <property type="gene ID" value="GPUH_0000014101"/>
</dbReference>
<dbReference type="InterPro" id="IPR001478">
    <property type="entry name" value="PDZ"/>
</dbReference>
<evidence type="ECO:0000256" key="2">
    <source>
        <dbReference type="ARBA" id="ARBA00022490"/>
    </source>
</evidence>
<feature type="domain" description="PDZ" evidence="4">
    <location>
        <begin position="116"/>
        <end position="190"/>
    </location>
</feature>
<feature type="region of interest" description="Disordered" evidence="3">
    <location>
        <begin position="262"/>
        <end position="286"/>
    </location>
</feature>
<dbReference type="GO" id="GO:0005737">
    <property type="term" value="C:cytoplasm"/>
    <property type="evidence" value="ECO:0007669"/>
    <property type="project" value="UniProtKB-SubCell"/>
</dbReference>
<dbReference type="OrthoDB" id="10041077at2759"/>
<evidence type="ECO:0000313" key="6">
    <source>
        <dbReference type="Proteomes" id="UP000271098"/>
    </source>
</evidence>
<dbReference type="Pfam" id="PF00595">
    <property type="entry name" value="PDZ"/>
    <property type="match status" value="1"/>
</dbReference>
<evidence type="ECO:0000256" key="3">
    <source>
        <dbReference type="SAM" id="MobiDB-lite"/>
    </source>
</evidence>
<feature type="compositionally biased region" description="Low complexity" evidence="3">
    <location>
        <begin position="262"/>
        <end position="277"/>
    </location>
</feature>
<dbReference type="Proteomes" id="UP000271098">
    <property type="component" value="Unassembled WGS sequence"/>
</dbReference>
<comment type="subcellular location">
    <subcellularLocation>
        <location evidence="1">Cytoplasm</location>
    </subcellularLocation>
</comment>
<dbReference type="PANTHER" id="PTHR15963:SF5">
    <property type="entry name" value="SHORT SPINDLE 6, ISOFORM A"/>
    <property type="match status" value="1"/>
</dbReference>
<dbReference type="AlphaFoldDB" id="A0A183CUK1"/>
<sequence>MLDEHGRKINEFFELNFYDVQTLIAYIANRILILASLIDFIRLSPSTASFGRTLLENLTRSPLSRSLTSLDKTKLWSKFYVDEVENVQVGFKKVLDRLSVDQKVITNPRANRRRRTVVVTRNDGQPFGFTLQTYVLKRKGEELPSKVTYVDYVQLDSPASDAGIRAGDVLISINGRVVTGMSHRSLIELIGSCRQMRMVVIFENIRQRIELIARAIKLRKVLNDKLYQLNLIDIEEQKILNRAYVRTIATRRLKRSFMNSLSSAGTSSASSVNSVPSDAGSGGTISGSERSIIRIPSICVSASNGATTEIDRCPLRRPTNLPQRRSLCEIFNGQSTKSSPDSLRLTAAGTEMELPAIQRIRCFGVNRVDSDNTSFASVSAGETTSTSEAHDILNGINADDIDNGDNDNARDDIGSAVEGNTFKNIGDNGDDDDGDGASASANGFDNANAGSGTANADKLSKQPAFTEAEEVFDSVALNHVILLDDDELISSDNEGPQHIRVLKL</sequence>
<dbReference type="PANTHER" id="PTHR15963">
    <property type="entry name" value="GENERAL RECEPTOR FOR PHOSPHOINOSITIDES 1-ASSOCIATED SCAFFOLD PROTEIN-RELATED"/>
    <property type="match status" value="1"/>
</dbReference>
<evidence type="ECO:0000256" key="1">
    <source>
        <dbReference type="ARBA" id="ARBA00004496"/>
    </source>
</evidence>
<reference evidence="5 6" key="2">
    <citation type="submission" date="2018-11" db="EMBL/GenBank/DDBJ databases">
        <authorList>
            <consortium name="Pathogen Informatics"/>
        </authorList>
    </citation>
    <scope>NUCLEOTIDE SEQUENCE [LARGE SCALE GENOMIC DNA]</scope>
</reference>
<dbReference type="Gene3D" id="2.30.42.10">
    <property type="match status" value="1"/>
</dbReference>
<protein>
    <submittedName>
        <fullName evidence="7">PDZ domain-containing protein</fullName>
    </submittedName>
</protein>
<evidence type="ECO:0000313" key="5">
    <source>
        <dbReference type="EMBL" id="VDK27480.1"/>
    </source>
</evidence>
<feature type="region of interest" description="Disordered" evidence="3">
    <location>
        <begin position="397"/>
        <end position="461"/>
    </location>
</feature>
<organism evidence="7">
    <name type="scientific">Gongylonema pulchrum</name>
    <dbReference type="NCBI Taxonomy" id="637853"/>
    <lineage>
        <taxon>Eukaryota</taxon>
        <taxon>Metazoa</taxon>
        <taxon>Ecdysozoa</taxon>
        <taxon>Nematoda</taxon>
        <taxon>Chromadorea</taxon>
        <taxon>Rhabditida</taxon>
        <taxon>Spirurina</taxon>
        <taxon>Spiruromorpha</taxon>
        <taxon>Spiruroidea</taxon>
        <taxon>Gongylonematidae</taxon>
        <taxon>Gongylonema</taxon>
    </lineage>
</organism>
<reference evidence="7" key="1">
    <citation type="submission" date="2016-06" db="UniProtKB">
        <authorList>
            <consortium name="WormBaseParasite"/>
        </authorList>
    </citation>
    <scope>IDENTIFICATION</scope>
</reference>
<evidence type="ECO:0000259" key="4">
    <source>
        <dbReference type="PROSITE" id="PS50106"/>
    </source>
</evidence>
<keyword evidence="6" id="KW-1185">Reference proteome</keyword>
<gene>
    <name evidence="5" type="ORF">GPUH_LOCUS142</name>
</gene>
<name>A0A183CUK1_9BILA</name>
<dbReference type="SMART" id="SM00228">
    <property type="entry name" value="PDZ"/>
    <property type="match status" value="1"/>
</dbReference>
<keyword evidence="2" id="KW-0963">Cytoplasm</keyword>
<dbReference type="SUPFAM" id="SSF50156">
    <property type="entry name" value="PDZ domain-like"/>
    <property type="match status" value="1"/>
</dbReference>
<evidence type="ECO:0000313" key="7">
    <source>
        <dbReference type="WBParaSite" id="GPUH_0000014101-mRNA-1"/>
    </source>
</evidence>
<dbReference type="InterPro" id="IPR036034">
    <property type="entry name" value="PDZ_sf"/>
</dbReference>
<dbReference type="InterPro" id="IPR052122">
    <property type="entry name" value="Intracell_Traff_Signaling_Reg"/>
</dbReference>
<accession>A0A183CUK1</accession>
<proteinExistence type="predicted"/>
<dbReference type="PROSITE" id="PS50106">
    <property type="entry name" value="PDZ"/>
    <property type="match status" value="1"/>
</dbReference>
<dbReference type="EMBL" id="UYRT01000098">
    <property type="protein sequence ID" value="VDK27480.1"/>
    <property type="molecule type" value="Genomic_DNA"/>
</dbReference>